<sequence length="317" mass="34725">MASSFKPLHILAFGATGNIGKHIVNQLIRANPPFPKISIFTSANTVSNKADLLSRWKDAGVSVIVGDITNSADVKKAYQGVDTAISCLGRGALEHQLQLIKLADESDSVQWFFPSEYGTDPDHDPSSAHEKPHQVKRRVRKAFAEEVKNLKPTFLVVGPYIEMWFDGGASKDAFGGIDVEKKEAALLGDGEQPIGFTAMEDVGKAVVAALQRPEVSLGKVLKVASFTKSANQVLAEFEKQLGQKFNVKYIPLEDAKSLEKKYWEEGNPSAVVGTLRRIWATGGAVYEKLDNEDLGLYPDQLQSLEVAVRNRLNNVPF</sequence>
<dbReference type="Pfam" id="PF05368">
    <property type="entry name" value="NmrA"/>
    <property type="match status" value="1"/>
</dbReference>
<feature type="domain" description="NmrA-like" evidence="3">
    <location>
        <begin position="10"/>
        <end position="262"/>
    </location>
</feature>
<keyword evidence="5" id="KW-1185">Reference proteome</keyword>
<dbReference type="PANTHER" id="PTHR47706">
    <property type="entry name" value="NMRA-LIKE FAMILY PROTEIN"/>
    <property type="match status" value="1"/>
</dbReference>
<evidence type="ECO:0000256" key="2">
    <source>
        <dbReference type="ARBA" id="ARBA00023002"/>
    </source>
</evidence>
<dbReference type="PANTHER" id="PTHR47706:SF11">
    <property type="entry name" value="ISOFLAVONE REDUCTASE FAMILY PROTEIN (AFU_ORTHOLOGUE AFUA_1G12510)"/>
    <property type="match status" value="1"/>
</dbReference>
<evidence type="ECO:0000259" key="3">
    <source>
        <dbReference type="Pfam" id="PF05368"/>
    </source>
</evidence>
<name>A0ABY2GZF2_9HYPO</name>
<reference evidence="4 5" key="1">
    <citation type="submission" date="2018-01" db="EMBL/GenBank/DDBJ databases">
        <title>Genome characterization of the sugarcane-associated fungus Trichoderma ghanense CCMA-1212 and their application in lignocelulose bioconversion.</title>
        <authorList>
            <person name="Steindorff A.S."/>
            <person name="Mendes T.D."/>
            <person name="Vilela E.S.D."/>
            <person name="Rodrigues D.S."/>
            <person name="Formighieri E.F."/>
            <person name="Melo I.S."/>
            <person name="Favaro L.C.L."/>
        </authorList>
    </citation>
    <scope>NUCLEOTIDE SEQUENCE [LARGE SCALE GENOMIC DNA]</scope>
    <source>
        <strain evidence="4 5">CCMA-1212</strain>
    </source>
</reference>
<evidence type="ECO:0000313" key="5">
    <source>
        <dbReference type="Proteomes" id="UP001642720"/>
    </source>
</evidence>
<dbReference type="Gene3D" id="3.90.25.10">
    <property type="entry name" value="UDP-galactose 4-epimerase, domain 1"/>
    <property type="match status" value="1"/>
</dbReference>
<dbReference type="SUPFAM" id="SSF51735">
    <property type="entry name" value="NAD(P)-binding Rossmann-fold domains"/>
    <property type="match status" value="1"/>
</dbReference>
<dbReference type="Gene3D" id="3.40.50.720">
    <property type="entry name" value="NAD(P)-binding Rossmann-like Domain"/>
    <property type="match status" value="1"/>
</dbReference>
<evidence type="ECO:0000313" key="4">
    <source>
        <dbReference type="EMBL" id="TFB01343.1"/>
    </source>
</evidence>
<dbReference type="RefSeq" id="XP_073557544.1">
    <property type="nucleotide sequence ID" value="XM_073704238.1"/>
</dbReference>
<dbReference type="CDD" id="cd05259">
    <property type="entry name" value="PCBER_SDR_a"/>
    <property type="match status" value="1"/>
</dbReference>
<dbReference type="GeneID" id="300578688"/>
<protein>
    <submittedName>
        <fullName evidence="4">Isoflavone reductase</fullName>
    </submittedName>
</protein>
<dbReference type="InterPro" id="IPR045312">
    <property type="entry name" value="PCBER-like"/>
</dbReference>
<dbReference type="EMBL" id="PPTA01000009">
    <property type="protein sequence ID" value="TFB01343.1"/>
    <property type="molecule type" value="Genomic_DNA"/>
</dbReference>
<gene>
    <name evidence="4" type="ORF">CCMA1212_007060</name>
</gene>
<dbReference type="InterPro" id="IPR036291">
    <property type="entry name" value="NAD(P)-bd_dom_sf"/>
</dbReference>
<keyword evidence="1" id="KW-0521">NADP</keyword>
<organism evidence="4 5">
    <name type="scientific">Trichoderma ghanense</name>
    <dbReference type="NCBI Taxonomy" id="65468"/>
    <lineage>
        <taxon>Eukaryota</taxon>
        <taxon>Fungi</taxon>
        <taxon>Dikarya</taxon>
        <taxon>Ascomycota</taxon>
        <taxon>Pezizomycotina</taxon>
        <taxon>Sordariomycetes</taxon>
        <taxon>Hypocreomycetidae</taxon>
        <taxon>Hypocreales</taxon>
        <taxon>Hypocreaceae</taxon>
        <taxon>Trichoderma</taxon>
    </lineage>
</organism>
<evidence type="ECO:0000256" key="1">
    <source>
        <dbReference type="ARBA" id="ARBA00022857"/>
    </source>
</evidence>
<keyword evidence="2" id="KW-0560">Oxidoreductase</keyword>
<accession>A0ABY2GZF2</accession>
<dbReference type="InterPro" id="IPR008030">
    <property type="entry name" value="NmrA-like"/>
</dbReference>
<dbReference type="Proteomes" id="UP001642720">
    <property type="component" value="Unassembled WGS sequence"/>
</dbReference>
<proteinExistence type="predicted"/>
<comment type="caution">
    <text evidence="4">The sequence shown here is derived from an EMBL/GenBank/DDBJ whole genome shotgun (WGS) entry which is preliminary data.</text>
</comment>
<dbReference type="InterPro" id="IPR051609">
    <property type="entry name" value="NmrA/Isoflavone_reductase-like"/>
</dbReference>